<proteinExistence type="predicted"/>
<evidence type="ECO:0000313" key="1">
    <source>
        <dbReference type="EMBL" id="KOF84524.1"/>
    </source>
</evidence>
<accession>A0A0L8H5Z3</accession>
<protein>
    <submittedName>
        <fullName evidence="1">Uncharacterized protein</fullName>
    </submittedName>
</protein>
<organism evidence="1">
    <name type="scientific">Octopus bimaculoides</name>
    <name type="common">California two-spotted octopus</name>
    <dbReference type="NCBI Taxonomy" id="37653"/>
    <lineage>
        <taxon>Eukaryota</taxon>
        <taxon>Metazoa</taxon>
        <taxon>Spiralia</taxon>
        <taxon>Lophotrochozoa</taxon>
        <taxon>Mollusca</taxon>
        <taxon>Cephalopoda</taxon>
        <taxon>Coleoidea</taxon>
        <taxon>Octopodiformes</taxon>
        <taxon>Octopoda</taxon>
        <taxon>Incirrata</taxon>
        <taxon>Octopodidae</taxon>
        <taxon>Octopus</taxon>
    </lineage>
</organism>
<sequence length="57" mass="6453">MAVSLRKGCIIHTSKYGIFSRKMLGFKGSVRKYVLKSNNFSFVNQISLMSESHKPIS</sequence>
<dbReference type="EMBL" id="KQ419133">
    <property type="protein sequence ID" value="KOF84524.1"/>
    <property type="molecule type" value="Genomic_DNA"/>
</dbReference>
<name>A0A0L8H5Z3_OCTBM</name>
<reference evidence="1" key="1">
    <citation type="submission" date="2015-07" db="EMBL/GenBank/DDBJ databases">
        <title>MeaNS - Measles Nucleotide Surveillance Program.</title>
        <authorList>
            <person name="Tran T."/>
            <person name="Druce J."/>
        </authorList>
    </citation>
    <scope>NUCLEOTIDE SEQUENCE</scope>
    <source>
        <strain evidence="1">UCB-OBI-ISO-001</strain>
        <tissue evidence="1">Gonad</tissue>
    </source>
</reference>
<gene>
    <name evidence="1" type="ORF">OCBIM_22021923mg</name>
</gene>
<dbReference type="AlphaFoldDB" id="A0A0L8H5Z3"/>